<proteinExistence type="predicted"/>
<evidence type="ECO:0000313" key="3">
    <source>
        <dbReference type="WBParaSite" id="nRc.2.0.1.t37516-RA"/>
    </source>
</evidence>
<dbReference type="OMA" id="MRKHACR"/>
<evidence type="ECO:0000259" key="1">
    <source>
        <dbReference type="Pfam" id="PF08499"/>
    </source>
</evidence>
<accession>A0A915KHP9</accession>
<organism evidence="2 3">
    <name type="scientific">Romanomermis culicivorax</name>
    <name type="common">Nematode worm</name>
    <dbReference type="NCBI Taxonomy" id="13658"/>
    <lineage>
        <taxon>Eukaryota</taxon>
        <taxon>Metazoa</taxon>
        <taxon>Ecdysozoa</taxon>
        <taxon>Nematoda</taxon>
        <taxon>Enoplea</taxon>
        <taxon>Dorylaimia</taxon>
        <taxon>Mermithida</taxon>
        <taxon>Mermithoidea</taxon>
        <taxon>Mermithidae</taxon>
        <taxon>Romanomermis</taxon>
    </lineage>
</organism>
<evidence type="ECO:0000313" key="2">
    <source>
        <dbReference type="Proteomes" id="UP000887565"/>
    </source>
</evidence>
<dbReference type="InterPro" id="IPR013706">
    <property type="entry name" value="PDE1_N"/>
</dbReference>
<dbReference type="Proteomes" id="UP000887565">
    <property type="component" value="Unplaced"/>
</dbReference>
<dbReference type="WBParaSite" id="nRc.2.0.1.t37516-RA">
    <property type="protein sequence ID" value="nRc.2.0.1.t37516-RA"/>
    <property type="gene ID" value="nRc.2.0.1.g37516"/>
</dbReference>
<keyword evidence="2" id="KW-1185">Reference proteome</keyword>
<name>A0A915KHP9_ROMCU</name>
<sequence>MLPSDDDSFGFYQLVMRKHACRLRYILHQLDRGELTHEDLKKNLEYAAVVLETAYMDDTRRLLEEDEELIDFNPDAVPNEVREWLAATFTKQHLQKQRLKFKSVANAIRTGIKFDKINCSQSPFIPKSSLTRKTGKSYYAIDS</sequence>
<reference evidence="3" key="1">
    <citation type="submission" date="2022-11" db="UniProtKB">
        <authorList>
            <consortium name="WormBaseParasite"/>
        </authorList>
    </citation>
    <scope>IDENTIFICATION</scope>
</reference>
<dbReference type="AlphaFoldDB" id="A0A915KHP9"/>
<dbReference type="Pfam" id="PF08499">
    <property type="entry name" value="PDEase_I_N"/>
    <property type="match status" value="1"/>
</dbReference>
<protein>
    <submittedName>
        <fullName evidence="3">3'5'-cyclic nucleotide phosphodiesterase N-terminal domain-containing protein</fullName>
    </submittedName>
</protein>
<feature type="domain" description="PDE1 N-terminal" evidence="1">
    <location>
        <begin position="61"/>
        <end position="116"/>
    </location>
</feature>